<dbReference type="GO" id="GO:0008757">
    <property type="term" value="F:S-adenosylmethionine-dependent methyltransferase activity"/>
    <property type="evidence" value="ECO:0007669"/>
    <property type="project" value="InterPro"/>
</dbReference>
<dbReference type="AlphaFoldDB" id="A0A0F5V7Z4"/>
<dbReference type="InterPro" id="IPR029063">
    <property type="entry name" value="SAM-dependent_MTases_sf"/>
</dbReference>
<dbReference type="Gene3D" id="3.40.50.150">
    <property type="entry name" value="Vaccinia Virus protein VP39"/>
    <property type="match status" value="1"/>
</dbReference>
<sequence>MCESSFMKPARTIKEIDTPSSWSQLVQGEWAAQMLQAQLDEWWPRLFGYHMLKLGGLSCEFVSGHCNIRHQVCIDRDNPLRNLEADPMALPFLEKSFDACVLAHQLDFCGDPHSLLREVDRVLVDDGYLLITGYNPLSLHGMRGLLPWNRKRAPWSGRMFMPIRVKDWLGVLNYEVVFHENLAILPPTRYPAFSAWAESMLSGSFSGIGGIYLIVARKRTFPLKPIKPSWKLRRQLTPISVNCRTQVNKKSSG</sequence>
<dbReference type="PATRIC" id="fig|265726.11.peg.3394"/>
<feature type="domain" description="Methyltransferase type 11" evidence="1">
    <location>
        <begin position="80"/>
        <end position="131"/>
    </location>
</feature>
<protein>
    <submittedName>
        <fullName evidence="2">SAM-dependent methyltransferase</fullName>
    </submittedName>
</protein>
<evidence type="ECO:0000313" key="3">
    <source>
        <dbReference type="Proteomes" id="UP000033633"/>
    </source>
</evidence>
<keyword evidence="2" id="KW-0489">Methyltransferase</keyword>
<keyword evidence="3" id="KW-1185">Reference proteome</keyword>
<reference evidence="2 3" key="1">
    <citation type="submission" date="2014-12" db="EMBL/GenBank/DDBJ databases">
        <title>Mercury Reductase activity and rhizosphere competence traits in the genome of root associated Photobacterium halotolerans MELD1.</title>
        <authorList>
            <person name="Mathew D.C."/>
            <person name="Huang C.-C."/>
        </authorList>
    </citation>
    <scope>NUCLEOTIDE SEQUENCE [LARGE SCALE GENOMIC DNA]</scope>
    <source>
        <strain evidence="2 3">MELD1</strain>
    </source>
</reference>
<keyword evidence="2" id="KW-0808">Transferase</keyword>
<dbReference type="Pfam" id="PF08241">
    <property type="entry name" value="Methyltransf_11"/>
    <property type="match status" value="1"/>
</dbReference>
<dbReference type="Proteomes" id="UP000033633">
    <property type="component" value="Unassembled WGS sequence"/>
</dbReference>
<dbReference type="STRING" id="265726.KY46_21525"/>
<name>A0A0F5V7Z4_9GAMM</name>
<proteinExistence type="predicted"/>
<dbReference type="SUPFAM" id="SSF53335">
    <property type="entry name" value="S-adenosyl-L-methionine-dependent methyltransferases"/>
    <property type="match status" value="1"/>
</dbReference>
<dbReference type="GO" id="GO:0032259">
    <property type="term" value="P:methylation"/>
    <property type="evidence" value="ECO:0007669"/>
    <property type="project" value="UniProtKB-KW"/>
</dbReference>
<dbReference type="InterPro" id="IPR013216">
    <property type="entry name" value="Methyltransf_11"/>
</dbReference>
<dbReference type="EMBL" id="JWYV01000038">
    <property type="protein sequence ID" value="KKC97871.1"/>
    <property type="molecule type" value="Genomic_DNA"/>
</dbReference>
<gene>
    <name evidence="2" type="ORF">KY46_21525</name>
</gene>
<organism evidence="2 3">
    <name type="scientific">Photobacterium halotolerans</name>
    <dbReference type="NCBI Taxonomy" id="265726"/>
    <lineage>
        <taxon>Bacteria</taxon>
        <taxon>Pseudomonadati</taxon>
        <taxon>Pseudomonadota</taxon>
        <taxon>Gammaproteobacteria</taxon>
        <taxon>Vibrionales</taxon>
        <taxon>Vibrionaceae</taxon>
        <taxon>Photobacterium</taxon>
    </lineage>
</organism>
<evidence type="ECO:0000259" key="1">
    <source>
        <dbReference type="Pfam" id="PF08241"/>
    </source>
</evidence>
<comment type="caution">
    <text evidence="2">The sequence shown here is derived from an EMBL/GenBank/DDBJ whole genome shotgun (WGS) entry which is preliminary data.</text>
</comment>
<accession>A0A0F5V7Z4</accession>
<evidence type="ECO:0000313" key="2">
    <source>
        <dbReference type="EMBL" id="KKC97871.1"/>
    </source>
</evidence>